<dbReference type="InterPro" id="IPR014729">
    <property type="entry name" value="Rossmann-like_a/b/a_fold"/>
</dbReference>
<dbReference type="Pfam" id="PF02698">
    <property type="entry name" value="DUF218"/>
    <property type="match status" value="1"/>
</dbReference>
<comment type="caution">
    <text evidence="3">The sequence shown here is derived from an EMBL/GenBank/DDBJ whole genome shotgun (WGS) entry which is preliminary data.</text>
</comment>
<feature type="transmembrane region" description="Helical" evidence="1">
    <location>
        <begin position="7"/>
        <end position="26"/>
    </location>
</feature>
<keyword evidence="1" id="KW-1133">Transmembrane helix</keyword>
<dbReference type="EMBL" id="LTAY01000020">
    <property type="protein sequence ID" value="OPX49901.1"/>
    <property type="molecule type" value="Genomic_DNA"/>
</dbReference>
<reference evidence="3 4" key="1">
    <citation type="submission" date="2016-02" db="EMBL/GenBank/DDBJ databases">
        <title>Genome sequence of Clostridium thermobutyricum DSM 4928.</title>
        <authorList>
            <person name="Poehlein A."/>
            <person name="Daniel R."/>
        </authorList>
    </citation>
    <scope>NUCLEOTIDE SEQUENCE [LARGE SCALE GENOMIC DNA]</scope>
    <source>
        <strain evidence="3 4">DSM 4928</strain>
    </source>
</reference>
<dbReference type="AlphaFoldDB" id="A0A1V4SY83"/>
<protein>
    <recommendedName>
        <fullName evidence="2">DUF218 domain-containing protein</fullName>
    </recommendedName>
</protein>
<feature type="transmembrane region" description="Helical" evidence="1">
    <location>
        <begin position="32"/>
        <end position="49"/>
    </location>
</feature>
<proteinExistence type="predicted"/>
<keyword evidence="1" id="KW-0812">Transmembrane</keyword>
<sequence>MRYLWSCIGVLAVIYFIVINILGGRIYFSEVFLILGLIAIVISVFYNKILNVDFIKKHIKFIRGLIVACISIFIIFETMIIMYPKKSLEKSNVIIVLGAGLRGSIPSLTLRYRLDSTIEYVNKTDYNGKIIVSGGQGPGEDITEAEAMKNYLIDKGISSDRIIKEDKSTSTSENLRFSKEVIKNNLNYDVGKNITTTIITTDFHAMRSNMLAKRNGYENVELYTTSTEWYLIPNMYFREFFAFIKSLILDR</sequence>
<accession>A0A1V4SY83</accession>
<dbReference type="OrthoDB" id="9782395at2"/>
<dbReference type="InterPro" id="IPR051599">
    <property type="entry name" value="Cell_Envelope_Assoc"/>
</dbReference>
<evidence type="ECO:0000259" key="2">
    <source>
        <dbReference type="Pfam" id="PF02698"/>
    </source>
</evidence>
<dbReference type="PANTHER" id="PTHR30336:SF4">
    <property type="entry name" value="ENVELOPE BIOGENESIS FACTOR ELYC"/>
    <property type="match status" value="1"/>
</dbReference>
<evidence type="ECO:0000313" key="4">
    <source>
        <dbReference type="Proteomes" id="UP000191448"/>
    </source>
</evidence>
<dbReference type="Proteomes" id="UP000191448">
    <property type="component" value="Unassembled WGS sequence"/>
</dbReference>
<dbReference type="InterPro" id="IPR003848">
    <property type="entry name" value="DUF218"/>
</dbReference>
<evidence type="ECO:0000313" key="3">
    <source>
        <dbReference type="EMBL" id="OPX49901.1"/>
    </source>
</evidence>
<keyword evidence="1" id="KW-0472">Membrane</keyword>
<dbReference type="CDD" id="cd06259">
    <property type="entry name" value="YdcF-like"/>
    <property type="match status" value="1"/>
</dbReference>
<evidence type="ECO:0000256" key="1">
    <source>
        <dbReference type="SAM" id="Phobius"/>
    </source>
</evidence>
<dbReference type="GO" id="GO:0043164">
    <property type="term" value="P:Gram-negative-bacterium-type cell wall biogenesis"/>
    <property type="evidence" value="ECO:0007669"/>
    <property type="project" value="TreeGrafter"/>
</dbReference>
<name>A0A1V4SY83_9CLOT</name>
<dbReference type="GO" id="GO:0005886">
    <property type="term" value="C:plasma membrane"/>
    <property type="evidence" value="ECO:0007669"/>
    <property type="project" value="TreeGrafter"/>
</dbReference>
<organism evidence="3 4">
    <name type="scientific">Clostridium thermobutyricum DSM 4928</name>
    <dbReference type="NCBI Taxonomy" id="1121339"/>
    <lineage>
        <taxon>Bacteria</taxon>
        <taxon>Bacillati</taxon>
        <taxon>Bacillota</taxon>
        <taxon>Clostridia</taxon>
        <taxon>Eubacteriales</taxon>
        <taxon>Clostridiaceae</taxon>
        <taxon>Clostridium</taxon>
    </lineage>
</organism>
<gene>
    <name evidence="3" type="ORF">CLTHE_03800</name>
</gene>
<dbReference type="GO" id="GO:0000270">
    <property type="term" value="P:peptidoglycan metabolic process"/>
    <property type="evidence" value="ECO:0007669"/>
    <property type="project" value="TreeGrafter"/>
</dbReference>
<dbReference type="PANTHER" id="PTHR30336">
    <property type="entry name" value="INNER MEMBRANE PROTEIN, PROBABLE PERMEASE"/>
    <property type="match status" value="1"/>
</dbReference>
<feature type="domain" description="DUF218" evidence="2">
    <location>
        <begin position="93"/>
        <end position="240"/>
    </location>
</feature>
<dbReference type="RefSeq" id="WP_080021755.1">
    <property type="nucleotide sequence ID" value="NZ_LTAY01000020.1"/>
</dbReference>
<feature type="transmembrane region" description="Helical" evidence="1">
    <location>
        <begin position="61"/>
        <end position="83"/>
    </location>
</feature>
<dbReference type="Gene3D" id="3.40.50.620">
    <property type="entry name" value="HUPs"/>
    <property type="match status" value="1"/>
</dbReference>